<evidence type="ECO:0008006" key="3">
    <source>
        <dbReference type="Google" id="ProtNLM"/>
    </source>
</evidence>
<dbReference type="AlphaFoldDB" id="A0A4R8XRT2"/>
<protein>
    <recommendedName>
        <fullName evidence="3">Phospholipase</fullName>
    </recommendedName>
</protein>
<comment type="caution">
    <text evidence="1">The sequence shown here is derived from an EMBL/GenBank/DDBJ whole genome shotgun (WGS) entry which is preliminary data.</text>
</comment>
<proteinExistence type="predicted"/>
<evidence type="ECO:0000313" key="1">
    <source>
        <dbReference type="EMBL" id="TFC81453.1"/>
    </source>
</evidence>
<gene>
    <name evidence="1" type="ORF">E3T23_07600</name>
</gene>
<dbReference type="SUPFAM" id="SSF53955">
    <property type="entry name" value="Lysozyme-like"/>
    <property type="match status" value="1"/>
</dbReference>
<dbReference type="InterPro" id="IPR023346">
    <property type="entry name" value="Lysozyme-like_dom_sf"/>
</dbReference>
<evidence type="ECO:0000313" key="2">
    <source>
        <dbReference type="Proteomes" id="UP000298433"/>
    </source>
</evidence>
<sequence>MKRPHRIAIIAGSVLAITGLAVGAGFAGQSAAATQSRVSATSELADSTGLHREQLGAFDVVAEAHADNSASITLNEANQVLAATKDKVDASSLAAVASSLAGYEILPLDQITDLTAQTKAETAAVTAASIEADRVAAVAAAEAAASAQAAAAEAAAQAAAAEAARAQSLAGGNTPAGARATAQAMAASQYGWGADQFSCLNQLWQKESEWKFDAVNSNGGATGIPQALPGNKMATAGSDWATNATTQIAWGLGYIKASSYGTPCAAWAHSQANNWY</sequence>
<keyword evidence="2" id="KW-1185">Reference proteome</keyword>
<reference evidence="1 2" key="1">
    <citation type="submission" date="2019-03" db="EMBL/GenBank/DDBJ databases">
        <title>Genomics of glacier-inhabiting Cryobacterium strains.</title>
        <authorList>
            <person name="Liu Q."/>
            <person name="Xin Y.-H."/>
        </authorList>
    </citation>
    <scope>NUCLEOTIDE SEQUENCE [LARGE SCALE GENOMIC DNA]</scope>
    <source>
        <strain evidence="1 2">TMT2-48-2</strain>
    </source>
</reference>
<dbReference type="OrthoDB" id="9766277at2"/>
<organism evidence="1 2">
    <name type="scientific">Cryobacterium cheniae</name>
    <dbReference type="NCBI Taxonomy" id="1259262"/>
    <lineage>
        <taxon>Bacteria</taxon>
        <taxon>Bacillati</taxon>
        <taxon>Actinomycetota</taxon>
        <taxon>Actinomycetes</taxon>
        <taxon>Micrococcales</taxon>
        <taxon>Microbacteriaceae</taxon>
        <taxon>Cryobacterium</taxon>
    </lineage>
</organism>
<name>A0A4R8XRT2_9MICO</name>
<accession>A0A4R8XRT2</accession>
<dbReference type="Proteomes" id="UP000298433">
    <property type="component" value="Unassembled WGS sequence"/>
</dbReference>
<dbReference type="EMBL" id="SOGN01000035">
    <property type="protein sequence ID" value="TFC81453.1"/>
    <property type="molecule type" value="Genomic_DNA"/>
</dbReference>